<dbReference type="Gene3D" id="1.10.530.10">
    <property type="match status" value="1"/>
</dbReference>
<organism evidence="2 3">
    <name type="scientific">Clostridium subterminale</name>
    <dbReference type="NCBI Taxonomy" id="1550"/>
    <lineage>
        <taxon>Bacteria</taxon>
        <taxon>Bacillati</taxon>
        <taxon>Bacillota</taxon>
        <taxon>Clostridia</taxon>
        <taxon>Eubacteriales</taxon>
        <taxon>Clostridiaceae</taxon>
        <taxon>Clostridium</taxon>
    </lineage>
</organism>
<dbReference type="EMBL" id="BAAACI010000007">
    <property type="protein sequence ID" value="GAA0777145.1"/>
    <property type="molecule type" value="Genomic_DNA"/>
</dbReference>
<evidence type="ECO:0000313" key="3">
    <source>
        <dbReference type="Proteomes" id="UP001501047"/>
    </source>
</evidence>
<proteinExistence type="predicted"/>
<dbReference type="SUPFAM" id="SSF53955">
    <property type="entry name" value="Lysozyme-like"/>
    <property type="match status" value="1"/>
</dbReference>
<evidence type="ECO:0000259" key="1">
    <source>
        <dbReference type="Pfam" id="PF01464"/>
    </source>
</evidence>
<dbReference type="InterPro" id="IPR023346">
    <property type="entry name" value="Lysozyme-like_dom_sf"/>
</dbReference>
<comment type="caution">
    <text evidence="2">The sequence shown here is derived from an EMBL/GenBank/DDBJ whole genome shotgun (WGS) entry which is preliminary data.</text>
</comment>
<sequence length="278" mass="29128">MSYDVGSVYGGINNYINSIATNGTTNSSIGSTNSGITQNQYVNGLGIANDTLNSGTSSDALSGLLSLGLMSGNFGGSDSNTSSGTSGFSLIMTSLLKALGEKERQTQQGIDQNNRANNSSNGINDISNVIVRALGGATPSTVVSATGTDSERIEKAIADASTKYGVNANLIRAIIKTESNFNPNAVSPAGAKGLMQLMPCNIEHYGVNDAFNIEQNVDAGTRHIKDYLKTYNNDLNMALAAYNFGPGNMSSRGISSSSDFYKLPSETKNYLAKINNLI</sequence>
<dbReference type="Pfam" id="PF01464">
    <property type="entry name" value="SLT"/>
    <property type="match status" value="1"/>
</dbReference>
<accession>A0ABP3W6F1</accession>
<keyword evidence="3" id="KW-1185">Reference proteome</keyword>
<dbReference type="CDD" id="cd00254">
    <property type="entry name" value="LT-like"/>
    <property type="match status" value="1"/>
</dbReference>
<dbReference type="Proteomes" id="UP001501047">
    <property type="component" value="Unassembled WGS sequence"/>
</dbReference>
<dbReference type="PANTHER" id="PTHR37423:SF2">
    <property type="entry name" value="MEMBRANE-BOUND LYTIC MUREIN TRANSGLYCOSYLASE C"/>
    <property type="match status" value="1"/>
</dbReference>
<evidence type="ECO:0000313" key="2">
    <source>
        <dbReference type="EMBL" id="GAA0777145.1"/>
    </source>
</evidence>
<reference evidence="3" key="1">
    <citation type="journal article" date="2019" name="Int. J. Syst. Evol. Microbiol.">
        <title>The Global Catalogue of Microorganisms (GCM) 10K type strain sequencing project: providing services to taxonomists for standard genome sequencing and annotation.</title>
        <authorList>
            <consortium name="The Broad Institute Genomics Platform"/>
            <consortium name="The Broad Institute Genome Sequencing Center for Infectious Disease"/>
            <person name="Wu L."/>
            <person name="Ma J."/>
        </authorList>
    </citation>
    <scope>NUCLEOTIDE SEQUENCE [LARGE SCALE GENOMIC DNA]</scope>
    <source>
        <strain evidence="3">JCM 1417</strain>
    </source>
</reference>
<gene>
    <name evidence="2" type="ORF">GCM10008908_31760</name>
</gene>
<dbReference type="InterPro" id="IPR008258">
    <property type="entry name" value="Transglycosylase_SLT_dom_1"/>
</dbReference>
<dbReference type="RefSeq" id="WP_343827476.1">
    <property type="nucleotide sequence ID" value="NZ_BAAACI010000007.1"/>
</dbReference>
<dbReference type="PANTHER" id="PTHR37423">
    <property type="entry name" value="SOLUBLE LYTIC MUREIN TRANSGLYCOSYLASE-RELATED"/>
    <property type="match status" value="1"/>
</dbReference>
<protein>
    <recommendedName>
        <fullName evidence="1">Transglycosylase SLT domain-containing protein</fullName>
    </recommendedName>
</protein>
<feature type="domain" description="Transglycosylase SLT" evidence="1">
    <location>
        <begin position="157"/>
        <end position="251"/>
    </location>
</feature>
<name>A0ABP3W6F1_CLOSU</name>